<evidence type="ECO:0000313" key="3">
    <source>
        <dbReference type="EMBL" id="KCV72458.1"/>
    </source>
</evidence>
<keyword evidence="4" id="KW-1185">Reference proteome</keyword>
<dbReference type="GeneID" id="20524775"/>
<dbReference type="Proteomes" id="UP000030693">
    <property type="component" value="Unassembled WGS sequence"/>
</dbReference>
<dbReference type="AlphaFoldDB" id="A0A058ZEW6"/>
<feature type="compositionally biased region" description="Low complexity" evidence="1">
    <location>
        <begin position="20"/>
        <end position="41"/>
    </location>
</feature>
<dbReference type="InterPro" id="IPR006861">
    <property type="entry name" value="HABP4_PAIRBP1-bd"/>
</dbReference>
<dbReference type="InterPro" id="IPR039764">
    <property type="entry name" value="HABP4/SERBP1-like"/>
</dbReference>
<evidence type="ECO:0000256" key="1">
    <source>
        <dbReference type="SAM" id="MobiDB-lite"/>
    </source>
</evidence>
<proteinExistence type="predicted"/>
<dbReference type="PANTHER" id="PTHR12299">
    <property type="entry name" value="HYALURONIC ACID-BINDING PROTEIN 4"/>
    <property type="match status" value="1"/>
</dbReference>
<sequence>MSHFAANRFALLSDDSGSFAAKPAPKAAPAVEAAPAAAPKPRGNRASGPRTGAPRAPKSTAAEGEINAQLGERPPRANRDPARRTNNRAGQVARGGREFDRHSAPRHQSQKSMTHGKGNWGNVDMEKTAAGETPAADAADATAEVPATEEVAKPKEEEVDDSLTLDDFKATLAKPTYEVAPARKANQGSKLGDVTVLKSSILKTEAAPKAEAAPKKKTQAKSVVLDFGAPTYTPERPTHGKKHGNHASNPASVNLKDEELFPSLH</sequence>
<feature type="compositionally biased region" description="Low complexity" evidence="1">
    <location>
        <begin position="130"/>
        <end position="149"/>
    </location>
</feature>
<dbReference type="Gene3D" id="6.10.140.1040">
    <property type="match status" value="1"/>
</dbReference>
<evidence type="ECO:0000313" key="4">
    <source>
        <dbReference type="Proteomes" id="UP000030693"/>
    </source>
</evidence>
<dbReference type="GO" id="GO:0003723">
    <property type="term" value="F:RNA binding"/>
    <property type="evidence" value="ECO:0007669"/>
    <property type="project" value="InterPro"/>
</dbReference>
<organism evidence="3">
    <name type="scientific">Fonticula alba</name>
    <name type="common">Slime mold</name>
    <dbReference type="NCBI Taxonomy" id="691883"/>
    <lineage>
        <taxon>Eukaryota</taxon>
        <taxon>Rotosphaerida</taxon>
        <taxon>Fonticulaceae</taxon>
        <taxon>Fonticula</taxon>
    </lineage>
</organism>
<feature type="region of interest" description="Disordered" evidence="1">
    <location>
        <begin position="1"/>
        <end position="166"/>
    </location>
</feature>
<dbReference type="GO" id="GO:0005737">
    <property type="term" value="C:cytoplasm"/>
    <property type="evidence" value="ECO:0007669"/>
    <property type="project" value="TreeGrafter"/>
</dbReference>
<dbReference type="SMART" id="SM01233">
    <property type="entry name" value="HABP4_PAI-RBP1"/>
    <property type="match status" value="1"/>
</dbReference>
<feature type="region of interest" description="Disordered" evidence="1">
    <location>
        <begin position="227"/>
        <end position="265"/>
    </location>
</feature>
<protein>
    <recommendedName>
        <fullName evidence="2">Hyaluronan/mRNA-binding protein domain-containing protein</fullName>
    </recommendedName>
</protein>
<dbReference type="GO" id="GO:0005634">
    <property type="term" value="C:nucleus"/>
    <property type="evidence" value="ECO:0007669"/>
    <property type="project" value="TreeGrafter"/>
</dbReference>
<dbReference type="Pfam" id="PF04774">
    <property type="entry name" value="HABP4_PAI-RBP1"/>
    <property type="match status" value="1"/>
</dbReference>
<gene>
    <name evidence="3" type="ORF">H696_00050</name>
</gene>
<dbReference type="PANTHER" id="PTHR12299:SF17">
    <property type="entry name" value="AT19571P-RELATED"/>
    <property type="match status" value="1"/>
</dbReference>
<evidence type="ECO:0000259" key="2">
    <source>
        <dbReference type="SMART" id="SM01233"/>
    </source>
</evidence>
<name>A0A058ZEW6_FONAL</name>
<feature type="domain" description="Hyaluronan/mRNA-binding protein" evidence="2">
    <location>
        <begin position="95"/>
        <end position="188"/>
    </location>
</feature>
<dbReference type="EMBL" id="KB932201">
    <property type="protein sequence ID" value="KCV72458.1"/>
    <property type="molecule type" value="Genomic_DNA"/>
</dbReference>
<feature type="compositionally biased region" description="Basic and acidic residues" evidence="1">
    <location>
        <begin position="73"/>
        <end position="83"/>
    </location>
</feature>
<reference evidence="3" key="1">
    <citation type="submission" date="2013-04" db="EMBL/GenBank/DDBJ databases">
        <title>The Genome Sequence of Fonticula alba ATCC 38817.</title>
        <authorList>
            <consortium name="The Broad Institute Genomics Platform"/>
            <person name="Russ C."/>
            <person name="Cuomo C."/>
            <person name="Burger G."/>
            <person name="Gray M.W."/>
            <person name="Holland P.W.H."/>
            <person name="King N."/>
            <person name="Lang F.B.F."/>
            <person name="Roger A.J."/>
            <person name="Ruiz-Trillo I."/>
            <person name="Brown M."/>
            <person name="Walker B."/>
            <person name="Young S."/>
            <person name="Zeng Q."/>
            <person name="Gargeya S."/>
            <person name="Fitzgerald M."/>
            <person name="Haas B."/>
            <person name="Abouelleil A."/>
            <person name="Allen A.W."/>
            <person name="Alvarado L."/>
            <person name="Arachchi H.M."/>
            <person name="Berlin A.M."/>
            <person name="Chapman S.B."/>
            <person name="Gainer-Dewar J."/>
            <person name="Goldberg J."/>
            <person name="Griggs A."/>
            <person name="Gujja S."/>
            <person name="Hansen M."/>
            <person name="Howarth C."/>
            <person name="Imamovic A."/>
            <person name="Ireland A."/>
            <person name="Larimer J."/>
            <person name="McCowan C."/>
            <person name="Murphy C."/>
            <person name="Pearson M."/>
            <person name="Poon T.W."/>
            <person name="Priest M."/>
            <person name="Roberts A."/>
            <person name="Saif S."/>
            <person name="Shea T."/>
            <person name="Sisk P."/>
            <person name="Sykes S."/>
            <person name="Wortman J."/>
            <person name="Nusbaum C."/>
            <person name="Birren B."/>
        </authorList>
    </citation>
    <scope>NUCLEOTIDE SEQUENCE [LARGE SCALE GENOMIC DNA]</scope>
    <source>
        <strain evidence="3">ATCC 38817</strain>
    </source>
</reference>
<dbReference type="RefSeq" id="XP_009492159.1">
    <property type="nucleotide sequence ID" value="XM_009493884.1"/>
</dbReference>
<accession>A0A058ZEW6</accession>